<comment type="caution">
    <text evidence="5">The sequence shown here is derived from an EMBL/GenBank/DDBJ whole genome shotgun (WGS) entry which is preliminary data.</text>
</comment>
<evidence type="ECO:0000256" key="2">
    <source>
        <dbReference type="ARBA" id="ARBA00022676"/>
    </source>
</evidence>
<gene>
    <name evidence="5" type="ORF">EVJ46_00290</name>
</gene>
<dbReference type="FunFam" id="3.90.550.10:FF:000122">
    <property type="entry name" value="Dolichol-phosphate mannosyltransferase subunit 1"/>
    <property type="match status" value="1"/>
</dbReference>
<dbReference type="Pfam" id="PF00535">
    <property type="entry name" value="Glycos_transf_2"/>
    <property type="match status" value="1"/>
</dbReference>
<dbReference type="GO" id="GO:0009247">
    <property type="term" value="P:glycolipid biosynthetic process"/>
    <property type="evidence" value="ECO:0007669"/>
    <property type="project" value="TreeGrafter"/>
</dbReference>
<dbReference type="PANTHER" id="PTHR43398">
    <property type="entry name" value="DOLICHOL-PHOSPHATE MANNOSYLTRANSFERASE SUBUNIT 1"/>
    <property type="match status" value="1"/>
</dbReference>
<dbReference type="GO" id="GO:0016020">
    <property type="term" value="C:membrane"/>
    <property type="evidence" value="ECO:0007669"/>
    <property type="project" value="GOC"/>
</dbReference>
<reference evidence="5 6" key="1">
    <citation type="journal article" date="2019" name="ISME J.">
        <title>Insights into ecological role of a new deltaproteobacterial order Candidatus Acidulodesulfobacterales by metagenomics and metatranscriptomics.</title>
        <authorList>
            <person name="Tan S."/>
            <person name="Liu J."/>
            <person name="Fang Y."/>
            <person name="Hedlund B.P."/>
            <person name="Lian Z.H."/>
            <person name="Huang L.Y."/>
            <person name="Li J.T."/>
            <person name="Huang L.N."/>
            <person name="Li W.J."/>
            <person name="Jiang H.C."/>
            <person name="Dong H.L."/>
            <person name="Shu W.S."/>
        </authorList>
    </citation>
    <scope>NUCLEOTIDE SEQUENCE [LARGE SCALE GENOMIC DNA]</scope>
    <source>
        <strain evidence="5">AP2</strain>
    </source>
</reference>
<proteinExistence type="inferred from homology"/>
<dbReference type="CDD" id="cd06442">
    <property type="entry name" value="DPM1_like"/>
    <property type="match status" value="1"/>
</dbReference>
<evidence type="ECO:0000313" key="5">
    <source>
        <dbReference type="EMBL" id="RZD16715.1"/>
    </source>
</evidence>
<dbReference type="GO" id="GO:0004582">
    <property type="term" value="F:dolichyl-phosphate beta-D-mannosyltransferase activity"/>
    <property type="evidence" value="ECO:0007669"/>
    <property type="project" value="InterPro"/>
</dbReference>
<dbReference type="PANTHER" id="PTHR43398:SF1">
    <property type="entry name" value="DOLICHOL-PHOSPHATE MANNOSYLTRANSFERASE SUBUNIT 1"/>
    <property type="match status" value="1"/>
</dbReference>
<evidence type="ECO:0000313" key="6">
    <source>
        <dbReference type="Proteomes" id="UP000316562"/>
    </source>
</evidence>
<dbReference type="AlphaFoldDB" id="A0A519BHH0"/>
<organism evidence="5 6">
    <name type="scientific">Acididesulfobacter guangdongensis</name>
    <dbReference type="NCBI Taxonomy" id="2597225"/>
    <lineage>
        <taxon>Bacteria</taxon>
        <taxon>Deltaproteobacteria</taxon>
        <taxon>Candidatus Acidulodesulfobacterales</taxon>
        <taxon>Candidatus Acididesulfobacter</taxon>
    </lineage>
</organism>
<comment type="similarity">
    <text evidence="1">Belongs to the glycosyltransferase 2 family.</text>
</comment>
<evidence type="ECO:0000256" key="1">
    <source>
        <dbReference type="ARBA" id="ARBA00006739"/>
    </source>
</evidence>
<feature type="domain" description="Glycosyltransferase 2-like" evidence="4">
    <location>
        <begin position="63"/>
        <end position="211"/>
    </location>
</feature>
<evidence type="ECO:0000259" key="4">
    <source>
        <dbReference type="Pfam" id="PF00535"/>
    </source>
</evidence>
<dbReference type="InterPro" id="IPR001173">
    <property type="entry name" value="Glyco_trans_2-like"/>
</dbReference>
<name>A0A519BHH0_ACIG2</name>
<dbReference type="InterPro" id="IPR039528">
    <property type="entry name" value="DPM1-like"/>
</dbReference>
<dbReference type="InterPro" id="IPR029044">
    <property type="entry name" value="Nucleotide-diphossugar_trans"/>
</dbReference>
<keyword evidence="2" id="KW-0328">Glycosyltransferase</keyword>
<dbReference type="SUPFAM" id="SSF53448">
    <property type="entry name" value="Nucleotide-diphospho-sugar transferases"/>
    <property type="match status" value="1"/>
</dbReference>
<keyword evidence="3" id="KW-0808">Transferase</keyword>
<accession>A0A519BHH0</accession>
<dbReference type="EMBL" id="SGBC01000001">
    <property type="protein sequence ID" value="RZD16715.1"/>
    <property type="molecule type" value="Genomic_DNA"/>
</dbReference>
<sequence length="277" mass="31751">MKILTVIPTYNEKDNIEKMINAVLSLSFENAAKSNFLADSYNYKDKYDDGDRNGNGDNDNVSINLLIIDDNSPDGTAEIILDLKNKKKDGKYVFADRLFLLKRPSKLGLGTAYVQGFKFAAENNYDYVITMDCDFSHDPEEIKKFIETIENEKCGMVVGSRYKDGIRIINWKMSRLLISYFANIYAKFITGSDITDLTGGFNAYSAECLKKINLKGIKSKGYAFQIEMKYRIIKQKCAYKEIPIIFYERTFGKSKMSKSIIFEAFFTVLKLRLGIYK</sequence>
<dbReference type="Gene3D" id="3.90.550.10">
    <property type="entry name" value="Spore Coat Polysaccharide Biosynthesis Protein SpsA, Chain A"/>
    <property type="match status" value="1"/>
</dbReference>
<dbReference type="Proteomes" id="UP000316562">
    <property type="component" value="Unassembled WGS sequence"/>
</dbReference>
<evidence type="ECO:0000256" key="3">
    <source>
        <dbReference type="ARBA" id="ARBA00022679"/>
    </source>
</evidence>
<protein>
    <submittedName>
        <fullName evidence="5">Polyprenol monophosphomannose synthase</fullName>
    </submittedName>
</protein>